<sequence length="171" mass="19146">MKQGFTLIELLVVVLIIGILAAIALPQYNTAVEKARYTQLFTLCKAIADSAERYYLSESVYPPTWGDLDIDIPGDWTVDLSNPHHATSPKYDIDLYDSSSKNIIGYINRNADRKIAYVVWLNKSTTRPGNRECWADPSSSRHQNICKSLGGVQTGTTGSPTFPSWIRYDLN</sequence>
<keyword evidence="4 6" id="KW-1133">Transmembrane helix</keyword>
<accession>B2KBL0</accession>
<keyword evidence="3 6" id="KW-0812">Transmembrane</keyword>
<dbReference type="EMBL" id="CP001055">
    <property type="protein sequence ID" value="ACC98032.1"/>
    <property type="molecule type" value="Genomic_DNA"/>
</dbReference>
<evidence type="ECO:0000313" key="8">
    <source>
        <dbReference type="Proteomes" id="UP000001029"/>
    </source>
</evidence>
<name>B2KBL0_ELUMP</name>
<organism evidence="7 8">
    <name type="scientific">Elusimicrobium minutum (strain Pei191)</name>
    <dbReference type="NCBI Taxonomy" id="445932"/>
    <lineage>
        <taxon>Bacteria</taxon>
        <taxon>Pseudomonadati</taxon>
        <taxon>Elusimicrobiota</taxon>
        <taxon>Elusimicrobia</taxon>
        <taxon>Elusimicrobiales</taxon>
        <taxon>Elusimicrobiaceae</taxon>
        <taxon>Elusimicrobium</taxon>
    </lineage>
</organism>
<dbReference type="PANTHER" id="PTHR30093:SF44">
    <property type="entry name" value="TYPE II SECRETION SYSTEM CORE PROTEIN G"/>
    <property type="match status" value="1"/>
</dbReference>
<evidence type="ECO:0000256" key="4">
    <source>
        <dbReference type="ARBA" id="ARBA00022989"/>
    </source>
</evidence>
<dbReference type="KEGG" id="emi:Emin_0475"/>
<dbReference type="NCBIfam" id="TIGR02532">
    <property type="entry name" value="IV_pilin_GFxxxE"/>
    <property type="match status" value="1"/>
</dbReference>
<keyword evidence="5 6" id="KW-0472">Membrane</keyword>
<keyword evidence="2" id="KW-0488">Methylation</keyword>
<dbReference type="SUPFAM" id="SSF54523">
    <property type="entry name" value="Pili subunits"/>
    <property type="match status" value="1"/>
</dbReference>
<dbReference type="InterPro" id="IPR045584">
    <property type="entry name" value="Pilin-like"/>
</dbReference>
<comment type="subcellular location">
    <subcellularLocation>
        <location evidence="1">Membrane</location>
        <topology evidence="1">Single-pass membrane protein</topology>
    </subcellularLocation>
</comment>
<dbReference type="GO" id="GO:0016020">
    <property type="term" value="C:membrane"/>
    <property type="evidence" value="ECO:0007669"/>
    <property type="project" value="UniProtKB-SubCell"/>
</dbReference>
<evidence type="ECO:0000256" key="1">
    <source>
        <dbReference type="ARBA" id="ARBA00004167"/>
    </source>
</evidence>
<dbReference type="Gene3D" id="3.30.700.10">
    <property type="entry name" value="Glycoprotein, Type 4 Pilin"/>
    <property type="match status" value="1"/>
</dbReference>
<gene>
    <name evidence="7" type="ordered locus">Emin_0475</name>
</gene>
<dbReference type="PROSITE" id="PS00409">
    <property type="entry name" value="PROKAR_NTER_METHYL"/>
    <property type="match status" value="1"/>
</dbReference>
<dbReference type="HOGENOM" id="CLU_091705_3_0_0"/>
<evidence type="ECO:0000256" key="6">
    <source>
        <dbReference type="SAM" id="Phobius"/>
    </source>
</evidence>
<dbReference type="PANTHER" id="PTHR30093">
    <property type="entry name" value="GENERAL SECRETION PATHWAY PROTEIN G"/>
    <property type="match status" value="1"/>
</dbReference>
<proteinExistence type="predicted"/>
<keyword evidence="8" id="KW-1185">Reference proteome</keyword>
<protein>
    <submittedName>
        <fullName evidence="7">PilE-like protein</fullName>
    </submittedName>
</protein>
<evidence type="ECO:0000256" key="5">
    <source>
        <dbReference type="ARBA" id="ARBA00023136"/>
    </source>
</evidence>
<feature type="transmembrane region" description="Helical" evidence="6">
    <location>
        <begin position="7"/>
        <end position="28"/>
    </location>
</feature>
<dbReference type="InterPro" id="IPR012902">
    <property type="entry name" value="N_methyl_site"/>
</dbReference>
<dbReference type="Pfam" id="PF07963">
    <property type="entry name" value="N_methyl"/>
    <property type="match status" value="1"/>
</dbReference>
<evidence type="ECO:0000313" key="7">
    <source>
        <dbReference type="EMBL" id="ACC98032.1"/>
    </source>
</evidence>
<reference evidence="7 8" key="1">
    <citation type="journal article" date="2009" name="Appl. Environ. Microbiol.">
        <title>Genomic analysis of 'Elusimicrobium minutum,' the first cultivated representative of the phylum 'Elusimicrobia' (formerly termite group 1).</title>
        <authorList>
            <person name="Herlemann D.P.R."/>
            <person name="Geissinger O."/>
            <person name="Ikeda-Ohtsubo W."/>
            <person name="Kunin V."/>
            <person name="Sun H."/>
            <person name="Lapidus A."/>
            <person name="Hugenholtz P."/>
            <person name="Brune A."/>
        </authorList>
    </citation>
    <scope>NUCLEOTIDE SEQUENCE [LARGE SCALE GENOMIC DNA]</scope>
    <source>
        <strain evidence="7 8">Pei191</strain>
    </source>
</reference>
<dbReference type="Proteomes" id="UP000001029">
    <property type="component" value="Chromosome"/>
</dbReference>
<dbReference type="AlphaFoldDB" id="B2KBL0"/>
<dbReference type="RefSeq" id="WP_012414647.1">
    <property type="nucleotide sequence ID" value="NC_010644.1"/>
</dbReference>
<evidence type="ECO:0000256" key="2">
    <source>
        <dbReference type="ARBA" id="ARBA00022481"/>
    </source>
</evidence>
<evidence type="ECO:0000256" key="3">
    <source>
        <dbReference type="ARBA" id="ARBA00022692"/>
    </source>
</evidence>